<dbReference type="EMBL" id="JAPJZH010000005">
    <property type="protein sequence ID" value="MDA4845810.1"/>
    <property type="molecule type" value="Genomic_DNA"/>
</dbReference>
<accession>A0ABT4VM62</accession>
<comment type="caution">
    <text evidence="4">The sequence shown here is derived from an EMBL/GenBank/DDBJ whole genome shotgun (WGS) entry which is preliminary data.</text>
</comment>
<feature type="region of interest" description="Disordered" evidence="2">
    <location>
        <begin position="360"/>
        <end position="392"/>
    </location>
</feature>
<keyword evidence="3" id="KW-0812">Transmembrane</keyword>
<dbReference type="InterPro" id="IPR012683">
    <property type="entry name" value="CHP02302_TM"/>
</dbReference>
<feature type="transmembrane region" description="Helical" evidence="3">
    <location>
        <begin position="64"/>
        <end position="84"/>
    </location>
</feature>
<evidence type="ECO:0000256" key="1">
    <source>
        <dbReference type="SAM" id="Coils"/>
    </source>
</evidence>
<dbReference type="NCBIfam" id="TIGR02302">
    <property type="entry name" value="aProt_lowcomp"/>
    <property type="match status" value="1"/>
</dbReference>
<keyword evidence="3" id="KW-0472">Membrane</keyword>
<feature type="coiled-coil region" evidence="1">
    <location>
        <begin position="597"/>
        <end position="652"/>
    </location>
</feature>
<feature type="compositionally biased region" description="Low complexity" evidence="2">
    <location>
        <begin position="670"/>
        <end position="688"/>
    </location>
</feature>
<feature type="coiled-coil region" evidence="1">
    <location>
        <begin position="512"/>
        <end position="570"/>
    </location>
</feature>
<feature type="compositionally biased region" description="Polar residues" evidence="2">
    <location>
        <begin position="771"/>
        <end position="789"/>
    </location>
</feature>
<proteinExistence type="predicted"/>
<dbReference type="RefSeq" id="WP_271089490.1">
    <property type="nucleotide sequence ID" value="NZ_JAPJZH010000005.1"/>
</dbReference>
<keyword evidence="1" id="KW-0175">Coiled coil</keyword>
<name>A0ABT4VM62_9HYPH</name>
<protein>
    <submittedName>
        <fullName evidence="4">TIGR02302 family protein</fullName>
    </submittedName>
</protein>
<evidence type="ECO:0000256" key="3">
    <source>
        <dbReference type="SAM" id="Phobius"/>
    </source>
</evidence>
<reference evidence="4" key="1">
    <citation type="submission" date="2022-11" db="EMBL/GenBank/DDBJ databases">
        <title>Hoeflea poritis sp. nov., isolated from scleractinian coral Porites lutea.</title>
        <authorList>
            <person name="Zhang G."/>
            <person name="Wei Q."/>
            <person name="Cai L."/>
        </authorList>
    </citation>
    <scope>NUCLEOTIDE SEQUENCE</scope>
    <source>
        <strain evidence="4">E7-10</strain>
    </source>
</reference>
<feature type="region of interest" description="Disordered" evidence="2">
    <location>
        <begin position="768"/>
        <end position="819"/>
    </location>
</feature>
<feature type="transmembrane region" description="Helical" evidence="3">
    <location>
        <begin position="39"/>
        <end position="58"/>
    </location>
</feature>
<dbReference type="Proteomes" id="UP001148313">
    <property type="component" value="Unassembled WGS sequence"/>
</dbReference>
<evidence type="ECO:0000313" key="4">
    <source>
        <dbReference type="EMBL" id="MDA4845810.1"/>
    </source>
</evidence>
<dbReference type="Pfam" id="PF13779">
    <property type="entry name" value="DUF4175"/>
    <property type="match status" value="1"/>
</dbReference>
<keyword evidence="3" id="KW-1133">Transmembrane helix</keyword>
<organism evidence="4 5">
    <name type="scientific">Hoeflea poritis</name>
    <dbReference type="NCBI Taxonomy" id="2993659"/>
    <lineage>
        <taxon>Bacteria</taxon>
        <taxon>Pseudomonadati</taxon>
        <taxon>Pseudomonadota</taxon>
        <taxon>Alphaproteobacteria</taxon>
        <taxon>Hyphomicrobiales</taxon>
        <taxon>Rhizobiaceae</taxon>
        <taxon>Hoeflea</taxon>
    </lineage>
</organism>
<sequence length="857" mass="96075">MANARQRTGPGLNTLLRRINIRIRATQLILFAERLWPRLLPLFCVAALFAAFSWFGYFRLVPEWLRLATGGLFGLGALAALFPLTRPRWPSRQSALDRLERDNRIVHQAIAVQSDRLVSEDDVFAHSLWQAHKKRMAEQIDAVHLAAPRPDTPKVDPYGLRAVVALLFVVGFAYSYSSQSGLLSDVFHSHKQAQAVAGIRVDAWVTPPDYTGKAPIFLTGNTKGLPETIAVPQGSEMLVRIVGGNGSEEVVYESGGQTASVPVEEDAASEASSLTGNATTARNYRFEAPGDGTLLIRRGTQLAESWRFELIADTPPVIAFDGNPGRATNGALEIGFTLNDDYGVQRAYAEIVPAEPQAADARPLYDPPEYPLTLPRKTARERKGRESRNLTEHPMAGTPVRITLVAEDFIGQTGRSEAHEMILPGRFFHNLLAGSVAEQRQVLALDTNKVDRVFDLNDAITMAPEETIDNTTHYLLIKSARARLKQAWDDDMLRDTADYMWDIALGIEDGNLSFAERRLRDAQRALSEALENGASDEEIQALMDELREAMQEFLQALAQQMQQNQSAMQQIPPEALQNMLRQQDLDRMLDQIENLAQSGARDQAQQLLSELQRMMNNLQMGQHQQVQGDNPMRQQMDQLGELMQRQQQLMEQTFDLEQALRDRQQREFFQDNQRQQQDGQQSPQNGMQEMTEEELQQALRDLQEMQEQLQQQLGELQEKLEQFGLGENEGFDEAGEAMGEAGEALGEAEGGTAVDEQGRALQALRQGAQQMMNQMRQSMGQNPGNQPGTAQRDPLGTDPLGRPRANSGPDFGEDVKVPEEADIQRARRILEAIRERLGDAFRPEMERFYLERLLDSR</sequence>
<feature type="transmembrane region" description="Helical" evidence="3">
    <location>
        <begin position="158"/>
        <end position="176"/>
    </location>
</feature>
<feature type="region of interest" description="Disordered" evidence="2">
    <location>
        <begin position="669"/>
        <end position="695"/>
    </location>
</feature>
<evidence type="ECO:0000256" key="2">
    <source>
        <dbReference type="SAM" id="MobiDB-lite"/>
    </source>
</evidence>
<keyword evidence="5" id="KW-1185">Reference proteome</keyword>
<feature type="compositionally biased region" description="Basic and acidic residues" evidence="2">
    <location>
        <begin position="381"/>
        <end position="391"/>
    </location>
</feature>
<gene>
    <name evidence="4" type="ORF">OOZ53_10650</name>
</gene>
<evidence type="ECO:0000313" key="5">
    <source>
        <dbReference type="Proteomes" id="UP001148313"/>
    </source>
</evidence>